<dbReference type="InterPro" id="IPR000700">
    <property type="entry name" value="PAS-assoc_C"/>
</dbReference>
<dbReference type="GO" id="GO:0009637">
    <property type="term" value="P:response to blue light"/>
    <property type="evidence" value="ECO:0007669"/>
    <property type="project" value="UniProtKB-ARBA"/>
</dbReference>
<feature type="domain" description="PAS" evidence="7">
    <location>
        <begin position="263"/>
        <end position="285"/>
    </location>
</feature>
<dbReference type="Pfam" id="PF13426">
    <property type="entry name" value="PAS_9"/>
    <property type="match status" value="2"/>
</dbReference>
<dbReference type="PANTHER" id="PTHR47429:SF2">
    <property type="entry name" value="PROTEIN TWIN LOV 1"/>
    <property type="match status" value="1"/>
</dbReference>
<dbReference type="SMART" id="SM00086">
    <property type="entry name" value="PAC"/>
    <property type="match status" value="2"/>
</dbReference>
<name>A0A126WVD9_9LILI</name>
<dbReference type="GO" id="GO:0009881">
    <property type="term" value="F:photoreceptor activity"/>
    <property type="evidence" value="ECO:0007669"/>
    <property type="project" value="UniProtKB-KW"/>
</dbReference>
<dbReference type="PANTHER" id="PTHR47429">
    <property type="entry name" value="PROTEIN TWIN LOV 1"/>
    <property type="match status" value="1"/>
</dbReference>
<keyword evidence="4" id="KW-0288">FMN</keyword>
<dbReference type="SUPFAM" id="SSF55785">
    <property type="entry name" value="PYP-like sensor domain (PAS domain)"/>
    <property type="match status" value="2"/>
</dbReference>
<feature type="domain" description="PAC" evidence="8">
    <location>
        <begin position="310"/>
        <end position="364"/>
    </location>
</feature>
<organism evidence="9">
    <name type="scientific">Posidonia australis</name>
    <dbReference type="NCBI Taxonomy" id="55488"/>
    <lineage>
        <taxon>Eukaryota</taxon>
        <taxon>Viridiplantae</taxon>
        <taxon>Streptophyta</taxon>
        <taxon>Embryophyta</taxon>
        <taxon>Tracheophyta</taxon>
        <taxon>Spermatophyta</taxon>
        <taxon>Magnoliopsida</taxon>
        <taxon>Liliopsida</taxon>
        <taxon>Posidoniaceae</taxon>
        <taxon>Posidonia</taxon>
    </lineage>
</organism>
<evidence type="ECO:0000256" key="2">
    <source>
        <dbReference type="ARBA" id="ARBA00022606"/>
    </source>
</evidence>
<keyword evidence="5" id="KW-0157">Chromophore</keyword>
<keyword evidence="6" id="KW-0675">Receptor</keyword>
<evidence type="ECO:0000256" key="5">
    <source>
        <dbReference type="ARBA" id="ARBA00022991"/>
    </source>
</evidence>
<evidence type="ECO:0000256" key="6">
    <source>
        <dbReference type="ARBA" id="ARBA00023170"/>
    </source>
</evidence>
<dbReference type="Gene3D" id="3.30.450.20">
    <property type="entry name" value="PAS domain"/>
    <property type="match status" value="2"/>
</dbReference>
<dbReference type="CDD" id="cd00130">
    <property type="entry name" value="PAS"/>
    <property type="match status" value="2"/>
</dbReference>
<dbReference type="PROSITE" id="PS50113">
    <property type="entry name" value="PAC"/>
    <property type="match status" value="1"/>
</dbReference>
<evidence type="ECO:0000313" key="9">
    <source>
        <dbReference type="EMBL" id="AML76572.1"/>
    </source>
</evidence>
<dbReference type="InterPro" id="IPR001610">
    <property type="entry name" value="PAC"/>
</dbReference>
<evidence type="ECO:0000256" key="3">
    <source>
        <dbReference type="ARBA" id="ARBA00022630"/>
    </source>
</evidence>
<dbReference type="FunFam" id="3.30.450.20:FF:000211">
    <property type="entry name" value="Protein TWIN LOV 1"/>
    <property type="match status" value="1"/>
</dbReference>
<evidence type="ECO:0000259" key="8">
    <source>
        <dbReference type="PROSITE" id="PS50113"/>
    </source>
</evidence>
<dbReference type="AlphaFoldDB" id="A0A126WVD9"/>
<keyword evidence="2" id="KW-0716">Sensory transduction</keyword>
<dbReference type="PROSITE" id="PS50112">
    <property type="entry name" value="PAS"/>
    <property type="match status" value="2"/>
</dbReference>
<evidence type="ECO:0000259" key="7">
    <source>
        <dbReference type="PROSITE" id="PS50112"/>
    </source>
</evidence>
<sequence>MDAEIVRSFTSRYSDWIVEALNELQDNFLITDPSIAGHPIVFASPGFLKTSGYGRDEVIGRNGRMFQGRGTDRRAVIEIREAIREERAVQVSLLNYQKDGTPMWILFHLFPVFAKEDGQVSNFVAVQVPIAWKRRRRVEEGDRRRCGGGGGGIVFGSCRRELCAEAEIRCNFAADSFIDSDNRGLEAEQLCEASEVEKQKAINAANNILSALTHYSELTGRMVSGKRCSSLHVMPLSSSLNISLRRIKQSFVLTDPHLPDMPIVYASDAFLRLTGYSRSEVLGRNCRFLNGSGTDVLTLHEIKENIQAERCCSVRILSYRKDGSSFWNLLYISPARNASGKIAFFVAVQIDESAKNDGQPLSPEMRQLGVVGAVKVAVRSLSLSTGAGCSKS</sequence>
<reference evidence="9" key="1">
    <citation type="journal article" date="2016" name="Proc. Natl. Acad. Sci. U.S.A.">
        <title>Functional and topological diversity of LOV domain photoreceptors.</title>
        <authorList>
            <person name="Glantz S.T."/>
            <person name="Carpenter E.J."/>
            <person name="Melkonian M."/>
            <person name="Gardner K.H."/>
            <person name="Boyden E.S."/>
            <person name="Wong G.K."/>
            <person name="Chow B.Y."/>
        </authorList>
    </citation>
    <scope>NUCLEOTIDE SEQUENCE</scope>
    <source>
        <strain evidence="9">BYQM_2014437</strain>
    </source>
</reference>
<dbReference type="InterPro" id="IPR035965">
    <property type="entry name" value="PAS-like_dom_sf"/>
</dbReference>
<protein>
    <submittedName>
        <fullName evidence="9">Putative LOV domain-containing protein</fullName>
    </submittedName>
</protein>
<evidence type="ECO:0000256" key="1">
    <source>
        <dbReference type="ARBA" id="ARBA00022543"/>
    </source>
</evidence>
<feature type="domain" description="PAS" evidence="7">
    <location>
        <begin position="13"/>
        <end position="62"/>
    </location>
</feature>
<dbReference type="SMART" id="SM00091">
    <property type="entry name" value="PAS"/>
    <property type="match status" value="2"/>
</dbReference>
<keyword evidence="1" id="KW-0600">Photoreceptor protein</keyword>
<dbReference type="GO" id="GO:0005634">
    <property type="term" value="C:nucleus"/>
    <property type="evidence" value="ECO:0007669"/>
    <property type="project" value="TreeGrafter"/>
</dbReference>
<dbReference type="NCBIfam" id="TIGR00229">
    <property type="entry name" value="sensory_box"/>
    <property type="match status" value="2"/>
</dbReference>
<accession>A0A126WVD9</accession>
<dbReference type="InterPro" id="IPR000014">
    <property type="entry name" value="PAS"/>
</dbReference>
<dbReference type="EMBL" id="KU698420">
    <property type="protein sequence ID" value="AML76572.1"/>
    <property type="molecule type" value="mRNA"/>
</dbReference>
<keyword evidence="3" id="KW-0285">Flavoprotein</keyword>
<evidence type="ECO:0000256" key="4">
    <source>
        <dbReference type="ARBA" id="ARBA00022643"/>
    </source>
</evidence>
<proteinExistence type="evidence at transcript level"/>